<sequence>MTTVCPFTVYHDAYEFLAFARWAFGPEAYQLFECSHLGTSHTGSGIAVNSLLSVEEYTRRALNDPSAARMTIFHSILLTRPILRYGMGLQSVGNISWRRVRRAD</sequence>
<evidence type="ECO:0000313" key="1">
    <source>
        <dbReference type="EMBL" id="THC87005.1"/>
    </source>
</evidence>
<gene>
    <name evidence="1" type="ORF">EYZ11_013548</name>
</gene>
<dbReference type="Proteomes" id="UP000308092">
    <property type="component" value="Unassembled WGS sequence"/>
</dbReference>
<evidence type="ECO:0000313" key="2">
    <source>
        <dbReference type="Proteomes" id="UP000308092"/>
    </source>
</evidence>
<organism evidence="1 2">
    <name type="scientific">Aspergillus tanneri</name>
    <dbReference type="NCBI Taxonomy" id="1220188"/>
    <lineage>
        <taxon>Eukaryota</taxon>
        <taxon>Fungi</taxon>
        <taxon>Dikarya</taxon>
        <taxon>Ascomycota</taxon>
        <taxon>Pezizomycotina</taxon>
        <taxon>Eurotiomycetes</taxon>
        <taxon>Eurotiomycetidae</taxon>
        <taxon>Eurotiales</taxon>
        <taxon>Aspergillaceae</taxon>
        <taxon>Aspergillus</taxon>
        <taxon>Aspergillus subgen. Circumdati</taxon>
    </lineage>
</organism>
<accession>A0A4S3IXM5</accession>
<dbReference type="EMBL" id="SOSA01001634">
    <property type="protein sequence ID" value="THC87005.1"/>
    <property type="molecule type" value="Genomic_DNA"/>
</dbReference>
<dbReference type="VEuPathDB" id="FungiDB:EYZ11_013548"/>
<comment type="caution">
    <text evidence="1">The sequence shown here is derived from an EMBL/GenBank/DDBJ whole genome shotgun (WGS) entry which is preliminary data.</text>
</comment>
<name>A0A4S3IXM5_9EURO</name>
<proteinExistence type="predicted"/>
<keyword evidence="2" id="KW-1185">Reference proteome</keyword>
<reference evidence="1 2" key="1">
    <citation type="submission" date="2019-03" db="EMBL/GenBank/DDBJ databases">
        <title>The genome sequence of a newly discovered highly antifungal drug resistant Aspergillus species, Aspergillus tanneri NIH 1004.</title>
        <authorList>
            <person name="Mounaud S."/>
            <person name="Singh I."/>
            <person name="Joardar V."/>
            <person name="Pakala S."/>
            <person name="Pakala S."/>
            <person name="Venepally P."/>
            <person name="Hoover J."/>
            <person name="Nierman W."/>
            <person name="Chung J."/>
            <person name="Losada L."/>
        </authorList>
    </citation>
    <scope>NUCLEOTIDE SEQUENCE [LARGE SCALE GENOMIC DNA]</scope>
    <source>
        <strain evidence="1 2">NIH1004</strain>
    </source>
</reference>
<dbReference type="AlphaFoldDB" id="A0A4S3IXM5"/>
<protein>
    <submittedName>
        <fullName evidence="1">Uncharacterized protein</fullName>
    </submittedName>
</protein>